<evidence type="ECO:0000256" key="3">
    <source>
        <dbReference type="ARBA" id="ARBA00022475"/>
    </source>
</evidence>
<evidence type="ECO:0000313" key="10">
    <source>
        <dbReference type="EMBL" id="ABB41031.1"/>
    </source>
</evidence>
<feature type="domain" description="ABC3 transporter permease C-terminal" evidence="8">
    <location>
        <begin position="294"/>
        <end position="427"/>
    </location>
</feature>
<keyword evidence="6 7" id="KW-0472">Membrane</keyword>
<evidence type="ECO:0000256" key="1">
    <source>
        <dbReference type="ARBA" id="ARBA00004651"/>
    </source>
</evidence>
<dbReference type="GO" id="GO:0044874">
    <property type="term" value="P:lipoprotein localization to outer membrane"/>
    <property type="evidence" value="ECO:0007669"/>
    <property type="project" value="TreeGrafter"/>
</dbReference>
<dbReference type="GO" id="GO:0098797">
    <property type="term" value="C:plasma membrane protein complex"/>
    <property type="evidence" value="ECO:0007669"/>
    <property type="project" value="TreeGrafter"/>
</dbReference>
<protein>
    <submittedName>
        <fullName evidence="10">Lipoprotein-releasing system transmembrane protein (LolC) family protein</fullName>
    </submittedName>
</protein>
<reference evidence="10" key="1">
    <citation type="submission" date="2006-07" db="EMBL/GenBank/DDBJ databases">
        <title>Complete sequence of Thiomicrospira crunogena XCL-2.</title>
        <authorList>
            <consortium name="US DOE Joint Genome Institute"/>
            <person name="Copeland A."/>
            <person name="Lucas S."/>
            <person name="Lapidus A."/>
            <person name="Barry K."/>
            <person name="Detter J.C."/>
            <person name="Glavina del Rio T."/>
            <person name="Hammon N."/>
            <person name="Israni S."/>
            <person name="Dalin E."/>
            <person name="Tice H."/>
            <person name="Pitluck S."/>
            <person name="Chain P."/>
            <person name="Malfatti S."/>
            <person name="Shin M."/>
            <person name="Vergez L."/>
            <person name="Schmutz J."/>
            <person name="Larimer F."/>
            <person name="Land M."/>
            <person name="Hauser L."/>
            <person name="Kyrpides N."/>
            <person name="Lykidis A."/>
            <person name="Scott K.M."/>
            <person name="Sievert S."/>
            <person name="Kerfeld C."/>
            <person name="Freyermuth S."/>
            <person name="Dobrinski K."/>
            <person name="Boller A."/>
            <person name="Fitzpatrick K."/>
            <person name="Thoma P."/>
            <person name="Moore J."/>
            <person name="Richardson P."/>
        </authorList>
    </citation>
    <scope>NUCLEOTIDE SEQUENCE</scope>
    <source>
        <strain evidence="10">XCL-2</strain>
    </source>
</reference>
<dbReference type="PANTHER" id="PTHR30489">
    <property type="entry name" value="LIPOPROTEIN-RELEASING SYSTEM TRANSMEMBRANE PROTEIN LOLE"/>
    <property type="match status" value="1"/>
</dbReference>
<dbReference type="PANTHER" id="PTHR30489:SF0">
    <property type="entry name" value="LIPOPROTEIN-RELEASING SYSTEM TRANSMEMBRANE PROTEIN LOLE"/>
    <property type="match status" value="1"/>
</dbReference>
<keyword evidence="5 7" id="KW-1133">Transmembrane helix</keyword>
<dbReference type="STRING" id="317025.Tcr_0435"/>
<keyword evidence="4 7" id="KW-0812">Transmembrane</keyword>
<evidence type="ECO:0000256" key="6">
    <source>
        <dbReference type="ARBA" id="ARBA00023136"/>
    </source>
</evidence>
<evidence type="ECO:0000259" key="9">
    <source>
        <dbReference type="Pfam" id="PF12704"/>
    </source>
</evidence>
<feature type="domain" description="MacB-like periplasmic core" evidence="9">
    <location>
        <begin position="27"/>
        <end position="250"/>
    </location>
</feature>
<dbReference type="EMBL" id="CP000109">
    <property type="protein sequence ID" value="ABB41031.1"/>
    <property type="molecule type" value="Genomic_DNA"/>
</dbReference>
<dbReference type="HOGENOM" id="CLU_000604_8_6_6"/>
<feature type="transmembrane region" description="Helical" evidence="7">
    <location>
        <begin position="291"/>
        <end position="313"/>
    </location>
</feature>
<gene>
    <name evidence="10" type="ordered locus">Tcr_0435</name>
</gene>
<feature type="transmembrane region" description="Helical" evidence="7">
    <location>
        <begin position="28"/>
        <end position="47"/>
    </location>
</feature>
<dbReference type="Pfam" id="PF02687">
    <property type="entry name" value="FtsX"/>
    <property type="match status" value="1"/>
</dbReference>
<sequence length="431" mass="47999">MNNPIFNRLTLLQFIAWRNIWRNRVRSSLTISALAGGLIMLILYAALLEGMSRQMVTYATDISSSHLQMHRSAYIDDQDIYATIPWSYLTALENSSLPVEMAPRLYAAALASSKDNSTGVMIKAIDPQRERHVTKLLTHMRSGKASFTPIQKNGLTHYPVLIGAQLARNLQLSPGSELVLVTQAIDGSIGNALFEVTGILRPLEPNFDRMGVLMSIKAYQSLMYQEDGFHELAIKTHNIDHLNTLQKQLEMQIAQLQQRNPLDALGGNVVIRNWKELNPPVADMLELSSTMLLIVGLIVIGLASLGMVNTMLMSVHERTHEFGTLLAIGMKARWLLLMVVMESFYLALISAIIGSIIGSAIAKQFENKGIDFSHMMPDGYDWAGVVFEPVMKGYLLPEQVFQASLLMIVLTMLAALIPSWRIVRLKPAEVI</sequence>
<dbReference type="Pfam" id="PF12704">
    <property type="entry name" value="MacB_PCD"/>
    <property type="match status" value="1"/>
</dbReference>
<dbReference type="InterPro" id="IPR003838">
    <property type="entry name" value="ABC3_permease_C"/>
</dbReference>
<evidence type="ECO:0000256" key="2">
    <source>
        <dbReference type="ARBA" id="ARBA00005236"/>
    </source>
</evidence>
<evidence type="ECO:0000256" key="7">
    <source>
        <dbReference type="SAM" id="Phobius"/>
    </source>
</evidence>
<comment type="similarity">
    <text evidence="2">Belongs to the ABC-4 integral membrane protein family. LolC/E subfamily.</text>
</comment>
<dbReference type="AlphaFoldDB" id="Q31IJ2"/>
<keyword evidence="3" id="KW-1003">Cell membrane</keyword>
<keyword evidence="10" id="KW-0449">Lipoprotein</keyword>
<accession>Q31IJ2</accession>
<dbReference type="KEGG" id="tcx:Tcr_0435"/>
<dbReference type="InterPro" id="IPR051447">
    <property type="entry name" value="Lipoprotein-release_system"/>
</dbReference>
<feature type="transmembrane region" description="Helical" evidence="7">
    <location>
        <begin position="334"/>
        <end position="362"/>
    </location>
</feature>
<comment type="subcellular location">
    <subcellularLocation>
        <location evidence="1">Cell membrane</location>
        <topology evidence="1">Multi-pass membrane protein</topology>
    </subcellularLocation>
</comment>
<evidence type="ECO:0000256" key="4">
    <source>
        <dbReference type="ARBA" id="ARBA00022692"/>
    </source>
</evidence>
<proteinExistence type="inferred from homology"/>
<dbReference type="eggNOG" id="COG4591">
    <property type="taxonomic scope" value="Bacteria"/>
</dbReference>
<dbReference type="OrthoDB" id="9784014at2"/>
<dbReference type="InterPro" id="IPR025857">
    <property type="entry name" value="MacB_PCD"/>
</dbReference>
<feature type="transmembrane region" description="Helical" evidence="7">
    <location>
        <begin position="400"/>
        <end position="417"/>
    </location>
</feature>
<organism evidence="10">
    <name type="scientific">Hydrogenovibrio crunogenus (strain DSM 25203 / XCL-2)</name>
    <name type="common">Thiomicrospira crunogena</name>
    <dbReference type="NCBI Taxonomy" id="317025"/>
    <lineage>
        <taxon>Bacteria</taxon>
        <taxon>Pseudomonadati</taxon>
        <taxon>Pseudomonadota</taxon>
        <taxon>Gammaproteobacteria</taxon>
        <taxon>Thiotrichales</taxon>
        <taxon>Piscirickettsiaceae</taxon>
        <taxon>Hydrogenovibrio</taxon>
    </lineage>
</organism>
<evidence type="ECO:0000256" key="5">
    <source>
        <dbReference type="ARBA" id="ARBA00022989"/>
    </source>
</evidence>
<name>Q31IJ2_HYDCU</name>
<evidence type="ECO:0000259" key="8">
    <source>
        <dbReference type="Pfam" id="PF02687"/>
    </source>
</evidence>